<evidence type="ECO:0000313" key="1">
    <source>
        <dbReference type="EMBL" id="VDK79052.1"/>
    </source>
</evidence>
<name>A0A3P6ST56_9BILA</name>
<dbReference type="Proteomes" id="UP000271098">
    <property type="component" value="Unassembled WGS sequence"/>
</dbReference>
<proteinExistence type="predicted"/>
<accession>A0A3P6ST56</accession>
<evidence type="ECO:0000313" key="2">
    <source>
        <dbReference type="Proteomes" id="UP000271098"/>
    </source>
</evidence>
<gene>
    <name evidence="1" type="ORF">GPUH_LOCUS9904</name>
</gene>
<organism evidence="1 2">
    <name type="scientific">Gongylonema pulchrum</name>
    <dbReference type="NCBI Taxonomy" id="637853"/>
    <lineage>
        <taxon>Eukaryota</taxon>
        <taxon>Metazoa</taxon>
        <taxon>Ecdysozoa</taxon>
        <taxon>Nematoda</taxon>
        <taxon>Chromadorea</taxon>
        <taxon>Rhabditida</taxon>
        <taxon>Spirurina</taxon>
        <taxon>Spiruromorpha</taxon>
        <taxon>Spiruroidea</taxon>
        <taxon>Gongylonematidae</taxon>
        <taxon>Gongylonema</taxon>
    </lineage>
</organism>
<sequence>MHAVMPMNFCYDSKIWQLIGKVLNFNMCFESVVKAIKEGAREGRARYHAFVLCVLISTNTKRRC</sequence>
<protein>
    <submittedName>
        <fullName evidence="1">Uncharacterized protein</fullName>
    </submittedName>
</protein>
<keyword evidence="2" id="KW-1185">Reference proteome</keyword>
<reference evidence="1 2" key="1">
    <citation type="submission" date="2018-11" db="EMBL/GenBank/DDBJ databases">
        <authorList>
            <consortium name="Pathogen Informatics"/>
        </authorList>
    </citation>
    <scope>NUCLEOTIDE SEQUENCE [LARGE SCALE GENOMIC DNA]</scope>
</reference>
<dbReference type="AlphaFoldDB" id="A0A3P6ST56"/>
<dbReference type="EMBL" id="UYRT01034683">
    <property type="protein sequence ID" value="VDK79052.1"/>
    <property type="molecule type" value="Genomic_DNA"/>
</dbReference>